<evidence type="ECO:0000313" key="2">
    <source>
        <dbReference type="Proteomes" id="UP000053593"/>
    </source>
</evidence>
<reference evidence="1 2" key="1">
    <citation type="submission" date="2014-04" db="EMBL/GenBank/DDBJ databases">
        <title>Evolutionary Origins and Diversification of the Mycorrhizal Mutualists.</title>
        <authorList>
            <consortium name="DOE Joint Genome Institute"/>
            <consortium name="Mycorrhizal Genomics Consortium"/>
            <person name="Kohler A."/>
            <person name="Kuo A."/>
            <person name="Nagy L.G."/>
            <person name="Floudas D."/>
            <person name="Copeland A."/>
            <person name="Barry K.W."/>
            <person name="Cichocki N."/>
            <person name="Veneault-Fourrey C."/>
            <person name="LaButti K."/>
            <person name="Lindquist E.A."/>
            <person name="Lipzen A."/>
            <person name="Lundell T."/>
            <person name="Morin E."/>
            <person name="Murat C."/>
            <person name="Riley R."/>
            <person name="Ohm R."/>
            <person name="Sun H."/>
            <person name="Tunlid A."/>
            <person name="Henrissat B."/>
            <person name="Grigoriev I.V."/>
            <person name="Hibbett D.S."/>
            <person name="Martin F."/>
        </authorList>
    </citation>
    <scope>NUCLEOTIDE SEQUENCE [LARGE SCALE GENOMIC DNA]</scope>
    <source>
        <strain evidence="1 2">FD-317 M1</strain>
    </source>
</reference>
<dbReference type="EMBL" id="KN835029">
    <property type="protein sequence ID" value="KIK49762.1"/>
    <property type="molecule type" value="Genomic_DNA"/>
</dbReference>
<keyword evidence="2" id="KW-1185">Reference proteome</keyword>
<gene>
    <name evidence="1" type="ORF">GYMLUDRAFT_615997</name>
</gene>
<sequence>MSTTLHASYEHLFGASSKPLPHEITRRTRSSAATDRVLGARRRFEEVSSSTLKAQQMMTSLDANLASSLCLTSAWSIENPISSPADFLHCFFDAIAR</sequence>
<proteinExistence type="predicted"/>
<organism evidence="1 2">
    <name type="scientific">Collybiopsis luxurians FD-317 M1</name>
    <dbReference type="NCBI Taxonomy" id="944289"/>
    <lineage>
        <taxon>Eukaryota</taxon>
        <taxon>Fungi</taxon>
        <taxon>Dikarya</taxon>
        <taxon>Basidiomycota</taxon>
        <taxon>Agaricomycotina</taxon>
        <taxon>Agaricomycetes</taxon>
        <taxon>Agaricomycetidae</taxon>
        <taxon>Agaricales</taxon>
        <taxon>Marasmiineae</taxon>
        <taxon>Omphalotaceae</taxon>
        <taxon>Collybiopsis</taxon>
        <taxon>Collybiopsis luxurians</taxon>
    </lineage>
</organism>
<evidence type="ECO:0000313" key="1">
    <source>
        <dbReference type="EMBL" id="KIK49762.1"/>
    </source>
</evidence>
<protein>
    <submittedName>
        <fullName evidence="1">Uncharacterized protein</fullName>
    </submittedName>
</protein>
<name>A0A0D0BW27_9AGAR</name>
<dbReference type="Proteomes" id="UP000053593">
    <property type="component" value="Unassembled WGS sequence"/>
</dbReference>
<accession>A0A0D0BW27</accession>
<dbReference type="HOGENOM" id="CLU_2346916_0_0_1"/>
<dbReference type="AlphaFoldDB" id="A0A0D0BW27"/>